<dbReference type="Proteomes" id="UP001620626">
    <property type="component" value="Unassembled WGS sequence"/>
</dbReference>
<feature type="region of interest" description="Disordered" evidence="1">
    <location>
        <begin position="35"/>
        <end position="90"/>
    </location>
</feature>
<keyword evidence="3" id="KW-1185">Reference proteome</keyword>
<accession>A0ABD2IRT1</accession>
<dbReference type="AlphaFoldDB" id="A0ABD2IRT1"/>
<evidence type="ECO:0000313" key="3">
    <source>
        <dbReference type="Proteomes" id="UP001620626"/>
    </source>
</evidence>
<comment type="caution">
    <text evidence="2">The sequence shown here is derived from an EMBL/GenBank/DDBJ whole genome shotgun (WGS) entry which is preliminary data.</text>
</comment>
<organism evidence="2 3">
    <name type="scientific">Heterodera trifolii</name>
    <dbReference type="NCBI Taxonomy" id="157864"/>
    <lineage>
        <taxon>Eukaryota</taxon>
        <taxon>Metazoa</taxon>
        <taxon>Ecdysozoa</taxon>
        <taxon>Nematoda</taxon>
        <taxon>Chromadorea</taxon>
        <taxon>Rhabditida</taxon>
        <taxon>Tylenchina</taxon>
        <taxon>Tylenchomorpha</taxon>
        <taxon>Tylenchoidea</taxon>
        <taxon>Heteroderidae</taxon>
        <taxon>Heteroderinae</taxon>
        <taxon>Heterodera</taxon>
    </lineage>
</organism>
<gene>
    <name evidence="2" type="ORF">niasHT_036727</name>
</gene>
<name>A0ABD2IRT1_9BILA</name>
<sequence>MTLPPPPPPASSPLHVVGRWSRHFPIPPRRAVPSAFAYGPRTDRRGWGGGQGGEWTTPRTDGLLNGHNIVGTRGGADRGGGGRRSWVQVPPMRLPRPRLLVVE</sequence>
<feature type="compositionally biased region" description="Gly residues" evidence="1">
    <location>
        <begin position="72"/>
        <end position="83"/>
    </location>
</feature>
<dbReference type="EMBL" id="JBICBT010001115">
    <property type="protein sequence ID" value="KAL3082243.1"/>
    <property type="molecule type" value="Genomic_DNA"/>
</dbReference>
<evidence type="ECO:0000313" key="2">
    <source>
        <dbReference type="EMBL" id="KAL3082243.1"/>
    </source>
</evidence>
<proteinExistence type="predicted"/>
<reference evidence="2 3" key="1">
    <citation type="submission" date="2024-10" db="EMBL/GenBank/DDBJ databases">
        <authorList>
            <person name="Kim D."/>
        </authorList>
    </citation>
    <scope>NUCLEOTIDE SEQUENCE [LARGE SCALE GENOMIC DNA]</scope>
    <source>
        <strain evidence="2">BH-2024</strain>
    </source>
</reference>
<evidence type="ECO:0000256" key="1">
    <source>
        <dbReference type="SAM" id="MobiDB-lite"/>
    </source>
</evidence>
<protein>
    <submittedName>
        <fullName evidence="2">Uncharacterized protein</fullName>
    </submittedName>
</protein>